<dbReference type="GO" id="GO:0055085">
    <property type="term" value="P:transmembrane transport"/>
    <property type="evidence" value="ECO:0007669"/>
    <property type="project" value="InterPro"/>
</dbReference>
<dbReference type="Proteomes" id="UP000598997">
    <property type="component" value="Unassembled WGS sequence"/>
</dbReference>
<feature type="chain" id="PRO_5037297446" description="TonB C-terminal domain-containing protein" evidence="1">
    <location>
        <begin position="21"/>
        <end position="291"/>
    </location>
</feature>
<sequence length="291" mass="31805">MRTKALATALGMVATGIASAASAEPVKLEQSSKWVMDYADSSCRLWATFGEGEEKSTLEFAAPSPNKAGFDVLVYPSDPDSKGLKFRWSEAASAQEVGKVIPIAFETGTGLMFEAGLGHNVAGLTDNPSAEGYRNEAERMTTEASVEGLFLTDETGADIAYMTGSLKAPFNALRSCLDNLITEMGVDPVTLRNRSRPVATLDLDKWRSDVLNEYDTTALRNDEQGDVTFMLIIDEKGKPADCRVTRNLASKSLADFTCRKWRRYGKFTPALDADGNPITGVYFQTMFYRLP</sequence>
<feature type="domain" description="TonB C-terminal" evidence="2">
    <location>
        <begin position="214"/>
        <end position="282"/>
    </location>
</feature>
<keyword evidence="1" id="KW-0732">Signal</keyword>
<name>A0A917DFD6_9SPHN</name>
<protein>
    <recommendedName>
        <fullName evidence="2">TonB C-terminal domain-containing protein</fullName>
    </recommendedName>
</protein>
<dbReference type="InterPro" id="IPR037682">
    <property type="entry name" value="TonB_C"/>
</dbReference>
<dbReference type="Pfam" id="PF03544">
    <property type="entry name" value="TonB_C"/>
    <property type="match status" value="1"/>
</dbReference>
<reference evidence="3 4" key="1">
    <citation type="journal article" date="2014" name="Int. J. Syst. Evol. Microbiol.">
        <title>Complete genome sequence of Corynebacterium casei LMG S-19264T (=DSM 44701T), isolated from a smear-ripened cheese.</title>
        <authorList>
            <consortium name="US DOE Joint Genome Institute (JGI-PGF)"/>
            <person name="Walter F."/>
            <person name="Albersmeier A."/>
            <person name="Kalinowski J."/>
            <person name="Ruckert C."/>
        </authorList>
    </citation>
    <scope>NUCLEOTIDE SEQUENCE [LARGE SCALE GENOMIC DNA]</scope>
    <source>
        <strain evidence="3 4">CGMCC 1.15358</strain>
    </source>
</reference>
<evidence type="ECO:0000313" key="4">
    <source>
        <dbReference type="Proteomes" id="UP000598997"/>
    </source>
</evidence>
<proteinExistence type="predicted"/>
<evidence type="ECO:0000256" key="1">
    <source>
        <dbReference type="SAM" id="SignalP"/>
    </source>
</evidence>
<feature type="signal peptide" evidence="1">
    <location>
        <begin position="1"/>
        <end position="20"/>
    </location>
</feature>
<gene>
    <name evidence="3" type="ORF">GCM10010989_03200</name>
</gene>
<dbReference type="Gene3D" id="3.30.1150.10">
    <property type="match status" value="1"/>
</dbReference>
<dbReference type="EMBL" id="BMIO01000001">
    <property type="protein sequence ID" value="GGD32522.1"/>
    <property type="molecule type" value="Genomic_DNA"/>
</dbReference>
<comment type="caution">
    <text evidence="3">The sequence shown here is derived from an EMBL/GenBank/DDBJ whole genome shotgun (WGS) entry which is preliminary data.</text>
</comment>
<evidence type="ECO:0000313" key="3">
    <source>
        <dbReference type="EMBL" id="GGD32522.1"/>
    </source>
</evidence>
<accession>A0A917DFD6</accession>
<dbReference type="AlphaFoldDB" id="A0A917DFD6"/>
<organism evidence="3 4">
    <name type="scientific">Croceicoccus pelagius</name>
    <dbReference type="NCBI Taxonomy" id="1703341"/>
    <lineage>
        <taxon>Bacteria</taxon>
        <taxon>Pseudomonadati</taxon>
        <taxon>Pseudomonadota</taxon>
        <taxon>Alphaproteobacteria</taxon>
        <taxon>Sphingomonadales</taxon>
        <taxon>Erythrobacteraceae</taxon>
        <taxon>Croceicoccus</taxon>
    </lineage>
</organism>
<dbReference type="SUPFAM" id="SSF74653">
    <property type="entry name" value="TolA/TonB C-terminal domain"/>
    <property type="match status" value="1"/>
</dbReference>
<evidence type="ECO:0000259" key="2">
    <source>
        <dbReference type="Pfam" id="PF03544"/>
    </source>
</evidence>
<keyword evidence="4" id="KW-1185">Reference proteome</keyword>